<reference evidence="2" key="2">
    <citation type="submission" date="2015-01" db="EMBL/GenBank/DDBJ databases">
        <title>Evolutionary Origins and Diversification of the Mycorrhizal Mutualists.</title>
        <authorList>
            <consortium name="DOE Joint Genome Institute"/>
            <consortium name="Mycorrhizal Genomics Consortium"/>
            <person name="Kohler A."/>
            <person name="Kuo A."/>
            <person name="Nagy L.G."/>
            <person name="Floudas D."/>
            <person name="Copeland A."/>
            <person name="Barry K.W."/>
            <person name="Cichocki N."/>
            <person name="Veneault-Fourrey C."/>
            <person name="LaButti K."/>
            <person name="Lindquist E.A."/>
            <person name="Lipzen A."/>
            <person name="Lundell T."/>
            <person name="Morin E."/>
            <person name="Murat C."/>
            <person name="Riley R."/>
            <person name="Ohm R."/>
            <person name="Sun H."/>
            <person name="Tunlid A."/>
            <person name="Henrissat B."/>
            <person name="Grigoriev I.V."/>
            <person name="Hibbett D.S."/>
            <person name="Martin F."/>
        </authorList>
    </citation>
    <scope>NUCLEOTIDE SEQUENCE [LARGE SCALE GENOMIC DNA]</scope>
    <source>
        <strain evidence="2">Marx 270</strain>
    </source>
</reference>
<dbReference type="Proteomes" id="UP000054217">
    <property type="component" value="Unassembled WGS sequence"/>
</dbReference>
<name>A0A0C3P3T7_PISTI</name>
<reference evidence="1 2" key="1">
    <citation type="submission" date="2014-04" db="EMBL/GenBank/DDBJ databases">
        <authorList>
            <consortium name="DOE Joint Genome Institute"/>
            <person name="Kuo A."/>
            <person name="Kohler A."/>
            <person name="Costa M.D."/>
            <person name="Nagy L.G."/>
            <person name="Floudas D."/>
            <person name="Copeland A."/>
            <person name="Barry K.W."/>
            <person name="Cichocki N."/>
            <person name="Veneault-Fourrey C."/>
            <person name="LaButti K."/>
            <person name="Lindquist E.A."/>
            <person name="Lipzen A."/>
            <person name="Lundell T."/>
            <person name="Morin E."/>
            <person name="Murat C."/>
            <person name="Sun H."/>
            <person name="Tunlid A."/>
            <person name="Henrissat B."/>
            <person name="Grigoriev I.V."/>
            <person name="Hibbett D.S."/>
            <person name="Martin F."/>
            <person name="Nordberg H.P."/>
            <person name="Cantor M.N."/>
            <person name="Hua S.X."/>
        </authorList>
    </citation>
    <scope>NUCLEOTIDE SEQUENCE [LARGE SCALE GENOMIC DNA]</scope>
    <source>
        <strain evidence="1 2">Marx 270</strain>
    </source>
</reference>
<keyword evidence="2" id="KW-1185">Reference proteome</keyword>
<proteinExistence type="predicted"/>
<sequence>MHPIAYGACHRSRPPGILGGRHCEIHGCPASGLACWCLAGDNKPKGHSSHQRRNAREPKQCWYMAYHRHDMSSRER</sequence>
<dbReference type="InParanoid" id="A0A0C3P3T7"/>
<protein>
    <submittedName>
        <fullName evidence="1">Uncharacterized protein</fullName>
    </submittedName>
</protein>
<dbReference type="HOGENOM" id="CLU_2655500_0_0_1"/>
<evidence type="ECO:0000313" key="2">
    <source>
        <dbReference type="Proteomes" id="UP000054217"/>
    </source>
</evidence>
<organism evidence="1 2">
    <name type="scientific">Pisolithus tinctorius Marx 270</name>
    <dbReference type="NCBI Taxonomy" id="870435"/>
    <lineage>
        <taxon>Eukaryota</taxon>
        <taxon>Fungi</taxon>
        <taxon>Dikarya</taxon>
        <taxon>Basidiomycota</taxon>
        <taxon>Agaricomycotina</taxon>
        <taxon>Agaricomycetes</taxon>
        <taxon>Agaricomycetidae</taxon>
        <taxon>Boletales</taxon>
        <taxon>Sclerodermatineae</taxon>
        <taxon>Pisolithaceae</taxon>
        <taxon>Pisolithus</taxon>
    </lineage>
</organism>
<gene>
    <name evidence="1" type="ORF">M404DRAFT_1002559</name>
</gene>
<accession>A0A0C3P3T7</accession>
<evidence type="ECO:0000313" key="1">
    <source>
        <dbReference type="EMBL" id="KIO02131.1"/>
    </source>
</evidence>
<dbReference type="EMBL" id="KN831983">
    <property type="protein sequence ID" value="KIO02131.1"/>
    <property type="molecule type" value="Genomic_DNA"/>
</dbReference>
<dbReference type="AlphaFoldDB" id="A0A0C3P3T7"/>